<dbReference type="EMBL" id="CM001884">
    <property type="protein sequence ID" value="EOY26446.1"/>
    <property type="molecule type" value="Genomic_DNA"/>
</dbReference>
<organism evidence="2 3">
    <name type="scientific">Theobroma cacao</name>
    <name type="common">Cacao</name>
    <name type="synonym">Cocoa</name>
    <dbReference type="NCBI Taxonomy" id="3641"/>
    <lineage>
        <taxon>Eukaryota</taxon>
        <taxon>Viridiplantae</taxon>
        <taxon>Streptophyta</taxon>
        <taxon>Embryophyta</taxon>
        <taxon>Tracheophyta</taxon>
        <taxon>Spermatophyta</taxon>
        <taxon>Magnoliopsida</taxon>
        <taxon>eudicotyledons</taxon>
        <taxon>Gunneridae</taxon>
        <taxon>Pentapetalae</taxon>
        <taxon>rosids</taxon>
        <taxon>malvids</taxon>
        <taxon>Malvales</taxon>
        <taxon>Malvaceae</taxon>
        <taxon>Byttnerioideae</taxon>
        <taxon>Theobroma</taxon>
    </lineage>
</organism>
<accession>A0A061GA37</accession>
<evidence type="ECO:0000313" key="3">
    <source>
        <dbReference type="Proteomes" id="UP000026915"/>
    </source>
</evidence>
<feature type="compositionally biased region" description="Basic and acidic residues" evidence="1">
    <location>
        <begin position="1"/>
        <end position="13"/>
    </location>
</feature>
<gene>
    <name evidence="2" type="ORF">TCM_028083</name>
</gene>
<evidence type="ECO:0000256" key="1">
    <source>
        <dbReference type="SAM" id="MobiDB-lite"/>
    </source>
</evidence>
<dbReference type="Gramene" id="EOY26446">
    <property type="protein sequence ID" value="EOY26446"/>
    <property type="gene ID" value="TCM_028083"/>
</dbReference>
<protein>
    <submittedName>
        <fullName evidence="2">Uncharacterized protein</fullName>
    </submittedName>
</protein>
<evidence type="ECO:0000313" key="2">
    <source>
        <dbReference type="EMBL" id="EOY26446.1"/>
    </source>
</evidence>
<dbReference type="HOGENOM" id="CLU_1450092_0_0_1"/>
<reference evidence="2 3" key="1">
    <citation type="journal article" date="2013" name="Genome Biol.">
        <title>The genome sequence of the most widely cultivated cacao type and its use to identify candidate genes regulating pod color.</title>
        <authorList>
            <person name="Motamayor J.C."/>
            <person name="Mockaitis K."/>
            <person name="Schmutz J."/>
            <person name="Haiminen N."/>
            <person name="Iii D.L."/>
            <person name="Cornejo O."/>
            <person name="Findley S.D."/>
            <person name="Zheng P."/>
            <person name="Utro F."/>
            <person name="Royaert S."/>
            <person name="Saski C."/>
            <person name="Jenkins J."/>
            <person name="Podicheti R."/>
            <person name="Zhao M."/>
            <person name="Scheffler B.E."/>
            <person name="Stack J.C."/>
            <person name="Feltus F.A."/>
            <person name="Mustiga G.M."/>
            <person name="Amores F."/>
            <person name="Phillips W."/>
            <person name="Marelli J.P."/>
            <person name="May G.D."/>
            <person name="Shapiro H."/>
            <person name="Ma J."/>
            <person name="Bustamante C.D."/>
            <person name="Schnell R.J."/>
            <person name="Main D."/>
            <person name="Gilbert D."/>
            <person name="Parida L."/>
            <person name="Kuhn D.N."/>
        </authorList>
    </citation>
    <scope>NUCLEOTIDE SEQUENCE [LARGE SCALE GENOMIC DNA]</scope>
    <source>
        <strain evidence="3">cv. Matina 1-6</strain>
    </source>
</reference>
<dbReference type="AlphaFoldDB" id="A0A061GA37"/>
<sequence length="187" mass="21206">MDIETVLHGDDQLRVASGPEGQNGSMGTREKELTFPAEEDGTSRQKSIVELCSSDKMKDYAENPPNLESALGKCMHNKELSDVSSFPSFSRTKFTEIEVHPRVRHRRQSDTETSIDKIFSLASDKTVDMWDNDKASDEDAISVNFAASWERERFLTHSREWFISLIHDLSSGPTLLRWVVDKVLLTV</sequence>
<feature type="region of interest" description="Disordered" evidence="1">
    <location>
        <begin position="1"/>
        <end position="45"/>
    </location>
</feature>
<proteinExistence type="predicted"/>
<keyword evidence="3" id="KW-1185">Reference proteome</keyword>
<name>A0A061GA37_THECC</name>
<dbReference type="InParanoid" id="A0A061GA37"/>
<dbReference type="Proteomes" id="UP000026915">
    <property type="component" value="Chromosome 6"/>
</dbReference>